<accession>A0ABW8AL58</accession>
<organism evidence="1 2">
    <name type="scientific">Spongisporangium articulatum</name>
    <dbReference type="NCBI Taxonomy" id="3362603"/>
    <lineage>
        <taxon>Bacteria</taxon>
        <taxon>Bacillati</taxon>
        <taxon>Actinomycetota</taxon>
        <taxon>Actinomycetes</taxon>
        <taxon>Kineosporiales</taxon>
        <taxon>Kineosporiaceae</taxon>
        <taxon>Spongisporangium</taxon>
    </lineage>
</organism>
<evidence type="ECO:0000313" key="2">
    <source>
        <dbReference type="Proteomes" id="UP001612915"/>
    </source>
</evidence>
<dbReference type="EMBL" id="JBITLV010000002">
    <property type="protein sequence ID" value="MFI7587099.1"/>
    <property type="molecule type" value="Genomic_DNA"/>
</dbReference>
<keyword evidence="2" id="KW-1185">Reference proteome</keyword>
<evidence type="ECO:0000313" key="1">
    <source>
        <dbReference type="EMBL" id="MFI7587099.1"/>
    </source>
</evidence>
<comment type="caution">
    <text evidence="1">The sequence shown here is derived from an EMBL/GenBank/DDBJ whole genome shotgun (WGS) entry which is preliminary data.</text>
</comment>
<gene>
    <name evidence="1" type="ORF">ACIB24_08505</name>
</gene>
<name>A0ABW8AL58_9ACTN</name>
<sequence>MTTLDAEARSLQAGTTELESLLDATVDPTVEVSASVQELLADPRVHALLAPVGAAVLTLAVRVDRSPDQEQVHRLWAAPDWTLVLGPDDGEQSTLAELPTDRVPALLSRIVGLGPRKVEWRESARLPVDFVEALLGDDQVARSRALAELGCDRLWQVQVATGPAAPTGGQWTMTVLDGAQGLYELATDVEAPALAPTTSTAVFRAFAELLSTSVVRKG</sequence>
<proteinExistence type="predicted"/>
<dbReference type="RefSeq" id="WP_398278073.1">
    <property type="nucleotide sequence ID" value="NZ_JBITLV010000002.1"/>
</dbReference>
<reference evidence="1 2" key="1">
    <citation type="submission" date="2024-10" db="EMBL/GenBank/DDBJ databases">
        <title>The Natural Products Discovery Center: Release of the First 8490 Sequenced Strains for Exploring Actinobacteria Biosynthetic Diversity.</title>
        <authorList>
            <person name="Kalkreuter E."/>
            <person name="Kautsar S.A."/>
            <person name="Yang D."/>
            <person name="Bader C.D."/>
            <person name="Teijaro C.N."/>
            <person name="Fluegel L."/>
            <person name="Davis C.M."/>
            <person name="Simpson J.R."/>
            <person name="Lauterbach L."/>
            <person name="Steele A.D."/>
            <person name="Gui C."/>
            <person name="Meng S."/>
            <person name="Li G."/>
            <person name="Viehrig K."/>
            <person name="Ye F."/>
            <person name="Su P."/>
            <person name="Kiefer A.F."/>
            <person name="Nichols A."/>
            <person name="Cepeda A.J."/>
            <person name="Yan W."/>
            <person name="Fan B."/>
            <person name="Jiang Y."/>
            <person name="Adhikari A."/>
            <person name="Zheng C.-J."/>
            <person name="Schuster L."/>
            <person name="Cowan T.M."/>
            <person name="Smanski M.J."/>
            <person name="Chevrette M.G."/>
            <person name="De Carvalho L.P.S."/>
            <person name="Shen B."/>
        </authorList>
    </citation>
    <scope>NUCLEOTIDE SEQUENCE [LARGE SCALE GENOMIC DNA]</scope>
    <source>
        <strain evidence="1 2">NPDC049639</strain>
    </source>
</reference>
<protein>
    <submittedName>
        <fullName evidence="1">Uncharacterized protein</fullName>
    </submittedName>
</protein>
<dbReference type="Proteomes" id="UP001612915">
    <property type="component" value="Unassembled WGS sequence"/>
</dbReference>